<reference evidence="2" key="1">
    <citation type="submission" date="2014-12" db="EMBL/GenBank/DDBJ databases">
        <title>Genome Sequence of Valsa Canker Pathogens Uncovers a Specific Adaption of Colonization on Woody Bark.</title>
        <authorList>
            <person name="Yin Z."/>
            <person name="Liu H."/>
            <person name="Gao X."/>
            <person name="Li Z."/>
            <person name="Song N."/>
            <person name="Ke X."/>
            <person name="Dai Q."/>
            <person name="Wu Y."/>
            <person name="Sun Y."/>
            <person name="Xu J.-R."/>
            <person name="Kang Z.K."/>
            <person name="Wang L."/>
            <person name="Huang L."/>
        </authorList>
    </citation>
    <scope>NUCLEOTIDE SEQUENCE [LARGE SCALE GENOMIC DNA]</scope>
    <source>
        <strain evidence="2">03-8</strain>
    </source>
</reference>
<keyword evidence="1" id="KW-0732">Signal</keyword>
<keyword evidence="3" id="KW-1185">Reference proteome</keyword>
<evidence type="ECO:0000256" key="1">
    <source>
        <dbReference type="SAM" id="SignalP"/>
    </source>
</evidence>
<evidence type="ECO:0000313" key="2">
    <source>
        <dbReference type="EMBL" id="KUI70948.1"/>
    </source>
</evidence>
<organism evidence="2 3">
    <name type="scientific">Cytospora mali</name>
    <name type="common">Apple Valsa canker fungus</name>
    <name type="synonym">Valsa mali</name>
    <dbReference type="NCBI Taxonomy" id="578113"/>
    <lineage>
        <taxon>Eukaryota</taxon>
        <taxon>Fungi</taxon>
        <taxon>Dikarya</taxon>
        <taxon>Ascomycota</taxon>
        <taxon>Pezizomycotina</taxon>
        <taxon>Sordariomycetes</taxon>
        <taxon>Sordariomycetidae</taxon>
        <taxon>Diaporthales</taxon>
        <taxon>Cytosporaceae</taxon>
        <taxon>Cytospora</taxon>
    </lineage>
</organism>
<gene>
    <name evidence="2" type="ORF">VM1G_06012</name>
</gene>
<feature type="chain" id="PRO_5008267176" description="Ecp2 effector protein domain-containing protein" evidence="1">
    <location>
        <begin position="20"/>
        <end position="189"/>
    </location>
</feature>
<dbReference type="Proteomes" id="UP000078559">
    <property type="component" value="Chromosome 6"/>
</dbReference>
<sequence>MKCINPLLLVFTLVGTALGGLVASSISTVAAPSLSLRDHIDMNAARSTSSEEVDIEWYASGNPPAQICTPYGISYRDDNCYPKIADCQHIYDQYVNFSNSFCLDNPSGAVDFGTLITWNTCMIQVSLLDNSFACAAAPDIADKINTVLKSDYKSEDGKGVWTSFGSMKCPNGHYTGPVNWMEWYMGCTA</sequence>
<name>A0A194W4E0_CYTMA</name>
<feature type="signal peptide" evidence="1">
    <location>
        <begin position="1"/>
        <end position="19"/>
    </location>
</feature>
<proteinExistence type="predicted"/>
<accession>A0A194W4E0</accession>
<dbReference type="EMBL" id="CM003103">
    <property type="protein sequence ID" value="KUI70948.1"/>
    <property type="molecule type" value="Genomic_DNA"/>
</dbReference>
<dbReference type="AlphaFoldDB" id="A0A194W4E0"/>
<evidence type="ECO:0000313" key="3">
    <source>
        <dbReference type="Proteomes" id="UP000078559"/>
    </source>
</evidence>
<protein>
    <recommendedName>
        <fullName evidence="4">Ecp2 effector protein domain-containing protein</fullName>
    </recommendedName>
</protein>
<evidence type="ECO:0008006" key="4">
    <source>
        <dbReference type="Google" id="ProtNLM"/>
    </source>
</evidence>